<gene>
    <name evidence="4" type="ORF">H5P30_09950</name>
</gene>
<dbReference type="GO" id="GO:0016491">
    <property type="term" value="F:oxidoreductase activity"/>
    <property type="evidence" value="ECO:0007669"/>
    <property type="project" value="UniProtKB-KW"/>
</dbReference>
<accession>A0A7X1B041</accession>
<dbReference type="PANTHER" id="PTHR44196">
    <property type="entry name" value="DEHYDROGENASE/REDUCTASE SDR FAMILY MEMBER 7B"/>
    <property type="match status" value="1"/>
</dbReference>
<comment type="caution">
    <text evidence="4">The sequence shown here is derived from an EMBL/GenBank/DDBJ whole genome shotgun (WGS) entry which is preliminary data.</text>
</comment>
<dbReference type="Proteomes" id="UP000525652">
    <property type="component" value="Unassembled WGS sequence"/>
</dbReference>
<evidence type="ECO:0000256" key="2">
    <source>
        <dbReference type="ARBA" id="ARBA00023002"/>
    </source>
</evidence>
<protein>
    <submittedName>
        <fullName evidence="4">SDR family NAD(P)-dependent oxidoreductase</fullName>
    </submittedName>
</protein>
<dbReference type="Gene3D" id="3.40.50.720">
    <property type="entry name" value="NAD(P)-binding Rossmann-like Domain"/>
    <property type="match status" value="1"/>
</dbReference>
<evidence type="ECO:0000256" key="3">
    <source>
        <dbReference type="RuleBase" id="RU000363"/>
    </source>
</evidence>
<sequence>MSDFSDRFPTAMVTGGSSGLGRILVEGLLAEGVEVWAGSRSVARVEATGLPVHPVALDLADRESVNRFVATPPWEKTPVLLINNAGFGQFGGIASISVDDLAGQVTAMQESAMKLSKMFLDSVGQGSRAPAVVNVSSLSVEFPLPFLHGYNAVKAGLSGFSRSLAIEFPGGVGQPFVLDLRPGDFRTGFNDAVRGSAEQGDLAKVWEALEHHLQQGADPKSIWPPVRRALLKQRSRTVRVGTFFQAKLASVLARLFPEDWVAMVHKRYYGIKGSGSSH</sequence>
<comment type="similarity">
    <text evidence="1 3">Belongs to the short-chain dehydrogenases/reductases (SDR) family.</text>
</comment>
<evidence type="ECO:0000313" key="4">
    <source>
        <dbReference type="EMBL" id="MBC2602098.1"/>
    </source>
</evidence>
<dbReference type="PRINTS" id="PR00080">
    <property type="entry name" value="SDRFAMILY"/>
</dbReference>
<dbReference type="InterPro" id="IPR036291">
    <property type="entry name" value="NAD(P)-bd_dom_sf"/>
</dbReference>
<dbReference type="PANTHER" id="PTHR44196:SF1">
    <property type="entry name" value="DEHYDROGENASE_REDUCTASE SDR FAMILY MEMBER 7B"/>
    <property type="match status" value="1"/>
</dbReference>
<dbReference type="AlphaFoldDB" id="A0A7X1B041"/>
<organism evidence="4 5">
    <name type="scientific">Puniceicoccus vermicola</name>
    <dbReference type="NCBI Taxonomy" id="388746"/>
    <lineage>
        <taxon>Bacteria</taxon>
        <taxon>Pseudomonadati</taxon>
        <taxon>Verrucomicrobiota</taxon>
        <taxon>Opitutia</taxon>
        <taxon>Puniceicoccales</taxon>
        <taxon>Puniceicoccaceae</taxon>
        <taxon>Puniceicoccus</taxon>
    </lineage>
</organism>
<dbReference type="GO" id="GO:0016020">
    <property type="term" value="C:membrane"/>
    <property type="evidence" value="ECO:0007669"/>
    <property type="project" value="TreeGrafter"/>
</dbReference>
<dbReference type="RefSeq" id="WP_185692798.1">
    <property type="nucleotide sequence ID" value="NZ_JACHVA010000082.1"/>
</dbReference>
<keyword evidence="5" id="KW-1185">Reference proteome</keyword>
<name>A0A7X1B041_9BACT</name>
<dbReference type="InterPro" id="IPR002347">
    <property type="entry name" value="SDR_fam"/>
</dbReference>
<evidence type="ECO:0000313" key="5">
    <source>
        <dbReference type="Proteomes" id="UP000525652"/>
    </source>
</evidence>
<reference evidence="4 5" key="1">
    <citation type="submission" date="2020-07" db="EMBL/GenBank/DDBJ databases">
        <authorList>
            <person name="Feng X."/>
        </authorList>
    </citation>
    <scope>NUCLEOTIDE SEQUENCE [LARGE SCALE GENOMIC DNA]</scope>
    <source>
        <strain evidence="4 5">JCM14086</strain>
    </source>
</reference>
<dbReference type="EMBL" id="JACHVA010000082">
    <property type="protein sequence ID" value="MBC2602098.1"/>
    <property type="molecule type" value="Genomic_DNA"/>
</dbReference>
<dbReference type="PRINTS" id="PR00081">
    <property type="entry name" value="GDHRDH"/>
</dbReference>
<dbReference type="SUPFAM" id="SSF51735">
    <property type="entry name" value="NAD(P)-binding Rossmann-fold domains"/>
    <property type="match status" value="1"/>
</dbReference>
<evidence type="ECO:0000256" key="1">
    <source>
        <dbReference type="ARBA" id="ARBA00006484"/>
    </source>
</evidence>
<dbReference type="Pfam" id="PF00106">
    <property type="entry name" value="adh_short"/>
    <property type="match status" value="1"/>
</dbReference>
<keyword evidence="2" id="KW-0560">Oxidoreductase</keyword>
<proteinExistence type="inferred from homology"/>